<dbReference type="EMBL" id="VJMJ01000126">
    <property type="protein sequence ID" value="KAF0733144.1"/>
    <property type="molecule type" value="Genomic_DNA"/>
</dbReference>
<dbReference type="InterPro" id="IPR002048">
    <property type="entry name" value="EF_hand_dom"/>
</dbReference>
<name>A0A6G0X035_9STRA</name>
<gene>
    <name evidence="5" type="ORF">Ae201684_009965</name>
</gene>
<keyword evidence="2" id="KW-0106">Calcium</keyword>
<evidence type="ECO:0000313" key="6">
    <source>
        <dbReference type="Proteomes" id="UP000481153"/>
    </source>
</evidence>
<dbReference type="VEuPathDB" id="FungiDB:AeMF1_021318"/>
<organism evidence="5 6">
    <name type="scientific">Aphanomyces euteiches</name>
    <dbReference type="NCBI Taxonomy" id="100861"/>
    <lineage>
        <taxon>Eukaryota</taxon>
        <taxon>Sar</taxon>
        <taxon>Stramenopiles</taxon>
        <taxon>Oomycota</taxon>
        <taxon>Saprolegniomycetes</taxon>
        <taxon>Saprolegniales</taxon>
        <taxon>Verrucalvaceae</taxon>
        <taxon>Aphanomyces</taxon>
    </lineage>
</organism>
<feature type="domain" description="EF-hand" evidence="4">
    <location>
        <begin position="194"/>
        <end position="229"/>
    </location>
</feature>
<feature type="domain" description="EF-hand" evidence="4">
    <location>
        <begin position="346"/>
        <end position="381"/>
    </location>
</feature>
<dbReference type="Gene3D" id="2.60.40.150">
    <property type="entry name" value="C2 domain"/>
    <property type="match status" value="1"/>
</dbReference>
<dbReference type="SUPFAM" id="SSF49562">
    <property type="entry name" value="C2 domain (Calcium/lipid-binding domain, CaLB)"/>
    <property type="match status" value="1"/>
</dbReference>
<dbReference type="InterPro" id="IPR035892">
    <property type="entry name" value="C2_domain_sf"/>
</dbReference>
<keyword evidence="1" id="KW-0677">Repeat</keyword>
<feature type="domain" description="EF-hand" evidence="4">
    <location>
        <begin position="385"/>
        <end position="420"/>
    </location>
</feature>
<dbReference type="PROSITE" id="PS50004">
    <property type="entry name" value="C2"/>
    <property type="match status" value="1"/>
</dbReference>
<protein>
    <submittedName>
        <fullName evidence="5">Uncharacterized protein</fullName>
    </submittedName>
</protein>
<dbReference type="PANTHER" id="PTHR23050">
    <property type="entry name" value="CALCIUM BINDING PROTEIN"/>
    <property type="match status" value="1"/>
</dbReference>
<feature type="domain" description="EF-hand" evidence="4">
    <location>
        <begin position="158"/>
        <end position="193"/>
    </location>
</feature>
<dbReference type="InterPro" id="IPR011992">
    <property type="entry name" value="EF-hand-dom_pair"/>
</dbReference>
<dbReference type="Pfam" id="PF13499">
    <property type="entry name" value="EF-hand_7"/>
    <property type="match status" value="2"/>
</dbReference>
<dbReference type="PROSITE" id="PS00018">
    <property type="entry name" value="EF_HAND_1"/>
    <property type="match status" value="3"/>
</dbReference>
<evidence type="ECO:0000259" key="4">
    <source>
        <dbReference type="PROSITE" id="PS50222"/>
    </source>
</evidence>
<accession>A0A6G0X035</accession>
<sequence>MRTKVDNDGGKEPEWNETFEFDVVDQFSMEIQVWDHDSMGDDDLIGEMHLSLLPIFRYGFLDEWYPLQFKGKFGSMQKAGELHLELAFVGPDGIGFPQHQPGMDTFDHRERVTKATAHLGGAQNALQARKQSAIQPPTAIEIVQQAKTYVAADNKSEFSEDDILRAFKFIDLDKNAFIGAAEIRHILICMGELITDAEVDEMVRMVDRDGDGQVSFEEFRKMVVHPDPGSADFGKEEEERSVVEVNKHVDIVTDDDRKREMDIKMQKKALLDRFIGDNNINLDMLRRVFGRFKKSDKPGASFEDFVTLFEVEPTGEYRKLHALYAGDKLADMQELLLGMANLLEIDKTMKAQFCFEIFDDDHNGFITEDELVNILRATHMTTAANVQMKAQTVLKQADADGDHKINLEEFHVMAKKFPNLIFPHIVAAKE</sequence>
<reference evidence="5 6" key="1">
    <citation type="submission" date="2019-07" db="EMBL/GenBank/DDBJ databases">
        <title>Genomics analysis of Aphanomyces spp. identifies a new class of oomycete effector associated with host adaptation.</title>
        <authorList>
            <person name="Gaulin E."/>
        </authorList>
    </citation>
    <scope>NUCLEOTIDE SEQUENCE [LARGE SCALE GENOMIC DNA]</scope>
    <source>
        <strain evidence="5 6">ATCC 201684</strain>
    </source>
</reference>
<keyword evidence="6" id="KW-1185">Reference proteome</keyword>
<dbReference type="PROSITE" id="PS50222">
    <property type="entry name" value="EF_HAND_2"/>
    <property type="match status" value="4"/>
</dbReference>
<evidence type="ECO:0000313" key="5">
    <source>
        <dbReference type="EMBL" id="KAF0733144.1"/>
    </source>
</evidence>
<dbReference type="InterPro" id="IPR050145">
    <property type="entry name" value="Centrin_CML-like"/>
</dbReference>
<dbReference type="SUPFAM" id="SSF47473">
    <property type="entry name" value="EF-hand"/>
    <property type="match status" value="1"/>
</dbReference>
<proteinExistence type="predicted"/>
<dbReference type="FunFam" id="1.10.238.10:FF:000003">
    <property type="entry name" value="Calmodulin A"/>
    <property type="match status" value="1"/>
</dbReference>
<feature type="domain" description="C2" evidence="3">
    <location>
        <begin position="1"/>
        <end position="65"/>
    </location>
</feature>
<dbReference type="CDD" id="cd00051">
    <property type="entry name" value="EFh"/>
    <property type="match status" value="2"/>
</dbReference>
<dbReference type="AlphaFoldDB" id="A0A6G0X035"/>
<dbReference type="SMART" id="SM00054">
    <property type="entry name" value="EFh"/>
    <property type="match status" value="4"/>
</dbReference>
<dbReference type="Pfam" id="PF00168">
    <property type="entry name" value="C2"/>
    <property type="match status" value="1"/>
</dbReference>
<evidence type="ECO:0000259" key="3">
    <source>
        <dbReference type="PROSITE" id="PS50004"/>
    </source>
</evidence>
<dbReference type="Gene3D" id="1.10.238.10">
    <property type="entry name" value="EF-hand"/>
    <property type="match status" value="2"/>
</dbReference>
<comment type="caution">
    <text evidence="5">The sequence shown here is derived from an EMBL/GenBank/DDBJ whole genome shotgun (WGS) entry which is preliminary data.</text>
</comment>
<evidence type="ECO:0000256" key="1">
    <source>
        <dbReference type="ARBA" id="ARBA00022737"/>
    </source>
</evidence>
<dbReference type="GO" id="GO:0005509">
    <property type="term" value="F:calcium ion binding"/>
    <property type="evidence" value="ECO:0007669"/>
    <property type="project" value="InterPro"/>
</dbReference>
<evidence type="ECO:0000256" key="2">
    <source>
        <dbReference type="ARBA" id="ARBA00022837"/>
    </source>
</evidence>
<dbReference type="InterPro" id="IPR000008">
    <property type="entry name" value="C2_dom"/>
</dbReference>
<dbReference type="InterPro" id="IPR018247">
    <property type="entry name" value="EF_Hand_1_Ca_BS"/>
</dbReference>
<dbReference type="Proteomes" id="UP000481153">
    <property type="component" value="Unassembled WGS sequence"/>
</dbReference>